<proteinExistence type="predicted"/>
<dbReference type="AlphaFoldDB" id="A0A316VRS3"/>
<protein>
    <submittedName>
        <fullName evidence="2">Uncharacterized protein</fullName>
    </submittedName>
</protein>
<dbReference type="GeneID" id="37019387"/>
<reference evidence="2 3" key="1">
    <citation type="journal article" date="2018" name="Mol. Biol. Evol.">
        <title>Broad Genomic Sampling Reveals a Smut Pathogenic Ancestry of the Fungal Clade Ustilaginomycotina.</title>
        <authorList>
            <person name="Kijpornyongpan T."/>
            <person name="Mondo S.J."/>
            <person name="Barry K."/>
            <person name="Sandor L."/>
            <person name="Lee J."/>
            <person name="Lipzen A."/>
            <person name="Pangilinan J."/>
            <person name="LaButti K."/>
            <person name="Hainaut M."/>
            <person name="Henrissat B."/>
            <person name="Grigoriev I.V."/>
            <person name="Spatafora J.W."/>
            <person name="Aime M.C."/>
        </authorList>
    </citation>
    <scope>NUCLEOTIDE SEQUENCE [LARGE SCALE GENOMIC DNA]</scope>
    <source>
        <strain evidence="2 3">MCA 3882</strain>
    </source>
</reference>
<dbReference type="RefSeq" id="XP_025358497.1">
    <property type="nucleotide sequence ID" value="XM_025497606.1"/>
</dbReference>
<dbReference type="Proteomes" id="UP000245771">
    <property type="component" value="Unassembled WGS sequence"/>
</dbReference>
<evidence type="ECO:0000313" key="2">
    <source>
        <dbReference type="EMBL" id="PWN38195.1"/>
    </source>
</evidence>
<name>A0A316VRS3_9BASI</name>
<accession>A0A316VRS3</accession>
<evidence type="ECO:0000256" key="1">
    <source>
        <dbReference type="SAM" id="SignalP"/>
    </source>
</evidence>
<keyword evidence="3" id="KW-1185">Reference proteome</keyword>
<feature type="chain" id="PRO_5016401646" evidence="1">
    <location>
        <begin position="23"/>
        <end position="201"/>
    </location>
</feature>
<sequence length="201" mass="22880">MLSLAFEYFVLVILSMVFGATCSLDPSLNAYSASANQAHPNHGQLTKFGKGVEKEIEQSLQPRPNEITYTAREVPRLRFVKLKTKAENAEFLRNHWHKEKNRLDTTLPQRSSLRKNTKVGKILAKFPDTMEGKHKYARQKRDSHKKVLSDISKDSAVHKRLGHINSDDEREINKIKFRDSIQLGYTSAGSPRSPNVDHNAV</sequence>
<keyword evidence="1" id="KW-0732">Signal</keyword>
<organism evidence="2 3">
    <name type="scientific">Meira miltonrushii</name>
    <dbReference type="NCBI Taxonomy" id="1280837"/>
    <lineage>
        <taxon>Eukaryota</taxon>
        <taxon>Fungi</taxon>
        <taxon>Dikarya</taxon>
        <taxon>Basidiomycota</taxon>
        <taxon>Ustilaginomycotina</taxon>
        <taxon>Exobasidiomycetes</taxon>
        <taxon>Exobasidiales</taxon>
        <taxon>Brachybasidiaceae</taxon>
        <taxon>Meira</taxon>
    </lineage>
</organism>
<evidence type="ECO:0000313" key="3">
    <source>
        <dbReference type="Proteomes" id="UP000245771"/>
    </source>
</evidence>
<feature type="signal peptide" evidence="1">
    <location>
        <begin position="1"/>
        <end position="22"/>
    </location>
</feature>
<dbReference type="EMBL" id="KZ819602">
    <property type="protein sequence ID" value="PWN38195.1"/>
    <property type="molecule type" value="Genomic_DNA"/>
</dbReference>
<gene>
    <name evidence="2" type="ORF">FA14DRAFT_153523</name>
</gene>
<dbReference type="InParanoid" id="A0A316VRS3"/>